<protein>
    <recommendedName>
        <fullName evidence="8">MULE transposase domain-containing protein</fullName>
    </recommendedName>
</protein>
<name>A0A1F4VKS8_UNCKA</name>
<organism evidence="6 7">
    <name type="scientific">candidate division WWE3 bacterium RIFCSPLOWO2_12_FULL_36_10</name>
    <dbReference type="NCBI Taxonomy" id="1802630"/>
    <lineage>
        <taxon>Bacteria</taxon>
        <taxon>Katanobacteria</taxon>
    </lineage>
</organism>
<dbReference type="GO" id="GO:0006313">
    <property type="term" value="P:DNA transposition"/>
    <property type="evidence" value="ECO:0007669"/>
    <property type="project" value="InterPro"/>
</dbReference>
<dbReference type="Proteomes" id="UP000177763">
    <property type="component" value="Unassembled WGS sequence"/>
</dbReference>
<dbReference type="GO" id="GO:0004803">
    <property type="term" value="F:transposase activity"/>
    <property type="evidence" value="ECO:0007669"/>
    <property type="project" value="InterPro"/>
</dbReference>
<dbReference type="Pfam" id="PF00872">
    <property type="entry name" value="Transposase_mut"/>
    <property type="match status" value="1"/>
</dbReference>
<dbReference type="InterPro" id="IPR001207">
    <property type="entry name" value="Transposase_mutator"/>
</dbReference>
<evidence type="ECO:0000256" key="4">
    <source>
        <dbReference type="ARBA" id="ARBA00023125"/>
    </source>
</evidence>
<proteinExistence type="inferred from homology"/>
<evidence type="ECO:0000313" key="7">
    <source>
        <dbReference type="Proteomes" id="UP000177763"/>
    </source>
</evidence>
<dbReference type="EMBL" id="MEVN01000006">
    <property type="protein sequence ID" value="OGC57759.1"/>
    <property type="molecule type" value="Genomic_DNA"/>
</dbReference>
<keyword evidence="4" id="KW-0238">DNA-binding</keyword>
<reference evidence="6 7" key="1">
    <citation type="journal article" date="2016" name="Nat. Commun.">
        <title>Thousands of microbial genomes shed light on interconnected biogeochemical processes in an aquifer system.</title>
        <authorList>
            <person name="Anantharaman K."/>
            <person name="Brown C.T."/>
            <person name="Hug L.A."/>
            <person name="Sharon I."/>
            <person name="Castelle C.J."/>
            <person name="Probst A.J."/>
            <person name="Thomas B.C."/>
            <person name="Singh A."/>
            <person name="Wilkins M.J."/>
            <person name="Karaoz U."/>
            <person name="Brodie E.L."/>
            <person name="Williams K.H."/>
            <person name="Hubbard S.S."/>
            <person name="Banfield J.F."/>
        </authorList>
    </citation>
    <scope>NUCLEOTIDE SEQUENCE [LARGE SCALE GENOMIC DNA]</scope>
</reference>
<comment type="similarity">
    <text evidence="2">Belongs to the transposase mutator family.</text>
</comment>
<evidence type="ECO:0008006" key="8">
    <source>
        <dbReference type="Google" id="ProtNLM"/>
    </source>
</evidence>
<evidence type="ECO:0000256" key="5">
    <source>
        <dbReference type="ARBA" id="ARBA00023172"/>
    </source>
</evidence>
<evidence type="ECO:0000313" key="6">
    <source>
        <dbReference type="EMBL" id="OGC57759.1"/>
    </source>
</evidence>
<keyword evidence="3" id="KW-0815">Transposition</keyword>
<gene>
    <name evidence="6" type="ORF">A3H26_02040</name>
</gene>
<dbReference type="STRING" id="1802630.A3H26_02040"/>
<dbReference type="AlphaFoldDB" id="A0A1F4VKS8"/>
<keyword evidence="5" id="KW-0233">DNA recombination</keyword>
<evidence type="ECO:0000256" key="3">
    <source>
        <dbReference type="ARBA" id="ARBA00022578"/>
    </source>
</evidence>
<sequence length="306" mass="36721">MSNKLVRFKCKVCFKTFTLRKINNKHRYFKFFRTWVSSGVPLNALRVPGISERTLTRNFHRYLDTPTVLPKLVVPREINLKCDGKYFGRTGCTLVFKENKNIIFWQFFDRENYHNYIYCFSRLIEMGYIVKSITSDKHGSVVGAVKTMFPGTPHQYCLVHIQRRRQTLLTQKPETISGLSLLEIVRFVNKIKTESDKKIFINWFHRYEDRFGNILKQRTYGTKDNGQTWWYTHKNQRLAFNTLKSSLNNMFFYLEDNNIPKDTNGLEAEFTHLKTKLNMHRGLSKCRRENYVYWYWFLKSIYVNRS</sequence>
<accession>A0A1F4VKS8</accession>
<evidence type="ECO:0000256" key="2">
    <source>
        <dbReference type="ARBA" id="ARBA00010961"/>
    </source>
</evidence>
<dbReference type="GO" id="GO:0003677">
    <property type="term" value="F:DNA binding"/>
    <property type="evidence" value="ECO:0007669"/>
    <property type="project" value="UniProtKB-KW"/>
</dbReference>
<comment type="function">
    <text evidence="1">Required for the transposition of the insertion element.</text>
</comment>
<comment type="caution">
    <text evidence="6">The sequence shown here is derived from an EMBL/GenBank/DDBJ whole genome shotgun (WGS) entry which is preliminary data.</text>
</comment>
<evidence type="ECO:0000256" key="1">
    <source>
        <dbReference type="ARBA" id="ARBA00002190"/>
    </source>
</evidence>